<reference evidence="2" key="1">
    <citation type="journal article" date="2019" name="Int. J. Syst. Evol. Microbiol.">
        <title>The Global Catalogue of Microorganisms (GCM) 10K type strain sequencing project: providing services to taxonomists for standard genome sequencing and annotation.</title>
        <authorList>
            <consortium name="The Broad Institute Genomics Platform"/>
            <consortium name="The Broad Institute Genome Sequencing Center for Infectious Disease"/>
            <person name="Wu L."/>
            <person name="Ma J."/>
        </authorList>
    </citation>
    <scope>NUCLEOTIDE SEQUENCE [LARGE SCALE GENOMIC DNA]</scope>
    <source>
        <strain evidence="2">JCM 15974</strain>
    </source>
</reference>
<proteinExistence type="predicted"/>
<dbReference type="EMBL" id="BAAAGE010000002">
    <property type="protein sequence ID" value="GAA0721302.1"/>
    <property type="molecule type" value="Genomic_DNA"/>
</dbReference>
<sequence>MSNYTLQILEYQVVDGVKTKVRESRSNLGDALYLNNSLRLYATGREINLHNIHSDDLWEHPIICPGIPNKAWQSKNRILLTTNTEHFHAWGYLGPEIIIDLDAGIIIKEIKGSEGKPLSNGMFIIGLEGYGIFKSWLYNQDGEKVQKWNSYGHYVVDKLDNIRVIEQDRSIPTQSHVVKLHMDGSIEKGAKLTTYNASEPILMQNNDIIFENSGILRIIDSDVKEITRYQLLDIDHDRAWLFTSNIKLIGKNHLLVNIFERSDGNSSPITYKTHQWLLKLK</sequence>
<dbReference type="Proteomes" id="UP001501758">
    <property type="component" value="Unassembled WGS sequence"/>
</dbReference>
<evidence type="ECO:0000313" key="1">
    <source>
        <dbReference type="EMBL" id="GAA0721302.1"/>
    </source>
</evidence>
<keyword evidence="2" id="KW-1185">Reference proteome</keyword>
<gene>
    <name evidence="1" type="ORF">GCM10009430_22410</name>
</gene>
<protein>
    <submittedName>
        <fullName evidence="1">Uncharacterized protein</fullName>
    </submittedName>
</protein>
<evidence type="ECO:0000313" key="2">
    <source>
        <dbReference type="Proteomes" id="UP001501758"/>
    </source>
</evidence>
<accession>A0ABP3U463</accession>
<comment type="caution">
    <text evidence="1">The sequence shown here is derived from an EMBL/GenBank/DDBJ whole genome shotgun (WGS) entry which is preliminary data.</text>
</comment>
<dbReference type="RefSeq" id="WP_343912400.1">
    <property type="nucleotide sequence ID" value="NZ_BAAAGE010000002.1"/>
</dbReference>
<organism evidence="1 2">
    <name type="scientific">Aquimarina litoralis</name>
    <dbReference type="NCBI Taxonomy" id="584605"/>
    <lineage>
        <taxon>Bacteria</taxon>
        <taxon>Pseudomonadati</taxon>
        <taxon>Bacteroidota</taxon>
        <taxon>Flavobacteriia</taxon>
        <taxon>Flavobacteriales</taxon>
        <taxon>Flavobacteriaceae</taxon>
        <taxon>Aquimarina</taxon>
    </lineage>
</organism>
<name>A0ABP3U463_9FLAO</name>